<evidence type="ECO:0000313" key="3">
    <source>
        <dbReference type="EMBL" id="PXX43143.1"/>
    </source>
</evidence>
<comment type="caution">
    <text evidence="3">The sequence shown here is derived from an EMBL/GenBank/DDBJ whole genome shotgun (WGS) entry which is preliminary data.</text>
</comment>
<proteinExistence type="predicted"/>
<evidence type="ECO:0000313" key="4">
    <source>
        <dbReference type="Proteomes" id="UP000247792"/>
    </source>
</evidence>
<dbReference type="InterPro" id="IPR029045">
    <property type="entry name" value="ClpP/crotonase-like_dom_sf"/>
</dbReference>
<name>A0A318J7N7_9BURK</name>
<keyword evidence="4" id="KW-1185">Reference proteome</keyword>
<gene>
    <name evidence="3" type="ORF">DFR42_104144</name>
</gene>
<dbReference type="OrthoDB" id="7266775at2"/>
<evidence type="ECO:0000259" key="2">
    <source>
        <dbReference type="Pfam" id="PF03572"/>
    </source>
</evidence>
<dbReference type="InterPro" id="IPR005151">
    <property type="entry name" value="Tail-specific_protease"/>
</dbReference>
<dbReference type="Proteomes" id="UP000247792">
    <property type="component" value="Unassembled WGS sequence"/>
</dbReference>
<dbReference type="Gene3D" id="3.90.226.10">
    <property type="entry name" value="2-enoyl-CoA Hydratase, Chain A, domain 1"/>
    <property type="match status" value="1"/>
</dbReference>
<dbReference type="RefSeq" id="WP_110255695.1">
    <property type="nucleotide sequence ID" value="NZ_QJKB01000004.1"/>
</dbReference>
<evidence type="ECO:0000256" key="1">
    <source>
        <dbReference type="SAM" id="SignalP"/>
    </source>
</evidence>
<protein>
    <submittedName>
        <fullName evidence="3">Peptidase S41-like protein</fullName>
    </submittedName>
</protein>
<dbReference type="EMBL" id="QJKB01000004">
    <property type="protein sequence ID" value="PXX43143.1"/>
    <property type="molecule type" value="Genomic_DNA"/>
</dbReference>
<organism evidence="3 4">
    <name type="scientific">Undibacterium pigrum</name>
    <dbReference type="NCBI Taxonomy" id="401470"/>
    <lineage>
        <taxon>Bacteria</taxon>
        <taxon>Pseudomonadati</taxon>
        <taxon>Pseudomonadota</taxon>
        <taxon>Betaproteobacteria</taxon>
        <taxon>Burkholderiales</taxon>
        <taxon>Oxalobacteraceae</taxon>
        <taxon>Undibacterium</taxon>
    </lineage>
</organism>
<sequence>MKTPNFLVLAGFFLLPALSNATSNNTPKSTAISWSQAALADLQGVRDTLEANHPGPVDVQNPGFKLWLKQGFEKARTRARNAQSFEDYRRVLQFYTNGFRDGHISVSYDLESTSLRWPQFLVGGNPARVTVADDSQRALKDAQLLDCDGKNVDQLLQEFVDPYYWNRDIPHQRHMHLPQLMLWAGRAQAPITSCRFESADKSVRNVSLKWTNLDTSRRGELLKQAAGDVLPEMGIRRVQDTWFVSIPSFDDSGAAALARLQSMVAALKAHREELHKAPLVVIDVRGNHGGNSSWAEQMLAILFSQEAVDHIGSYFDETTDWRVSAGNLQALQKEAARMRAAGLTEAAQYRQAVADDMKTALHNKQLLLHTAFPPTPANGTLAASPFLGKVYFLTDQHCFSACLDFADLARRLPGVKHIGLPTAADAVYIDNTGSMLPTGIARLSYSLKVYRKRVRGNNEWYDPSLRWPGGVMSDDAIVNWIHGM</sequence>
<dbReference type="AlphaFoldDB" id="A0A318J7N7"/>
<dbReference type="GO" id="GO:0008236">
    <property type="term" value="F:serine-type peptidase activity"/>
    <property type="evidence" value="ECO:0007669"/>
    <property type="project" value="InterPro"/>
</dbReference>
<feature type="signal peptide" evidence="1">
    <location>
        <begin position="1"/>
        <end position="21"/>
    </location>
</feature>
<reference evidence="3 4" key="1">
    <citation type="submission" date="2018-05" db="EMBL/GenBank/DDBJ databases">
        <title>Genomic Encyclopedia of Type Strains, Phase IV (KMG-IV): sequencing the most valuable type-strain genomes for metagenomic binning, comparative biology and taxonomic classification.</title>
        <authorList>
            <person name="Goeker M."/>
        </authorList>
    </citation>
    <scope>NUCLEOTIDE SEQUENCE [LARGE SCALE GENOMIC DNA]</scope>
    <source>
        <strain evidence="3 4">DSM 19792</strain>
    </source>
</reference>
<dbReference type="SUPFAM" id="SSF52096">
    <property type="entry name" value="ClpP/crotonase"/>
    <property type="match status" value="1"/>
</dbReference>
<dbReference type="GO" id="GO:0006508">
    <property type="term" value="P:proteolysis"/>
    <property type="evidence" value="ECO:0007669"/>
    <property type="project" value="InterPro"/>
</dbReference>
<feature type="domain" description="Tail specific protease" evidence="2">
    <location>
        <begin position="244"/>
        <end position="424"/>
    </location>
</feature>
<dbReference type="Pfam" id="PF03572">
    <property type="entry name" value="Peptidase_S41"/>
    <property type="match status" value="1"/>
</dbReference>
<accession>A0A318J7N7</accession>
<feature type="chain" id="PRO_5016460959" evidence="1">
    <location>
        <begin position="22"/>
        <end position="484"/>
    </location>
</feature>
<keyword evidence="1" id="KW-0732">Signal</keyword>